<evidence type="ECO:0000259" key="11">
    <source>
        <dbReference type="SMART" id="SM01331"/>
    </source>
</evidence>
<evidence type="ECO:0000313" key="13">
    <source>
        <dbReference type="Proteomes" id="UP000002762"/>
    </source>
</evidence>
<comment type="catalytic activity">
    <reaction evidence="8">
        <text>L-seryl-[protein] + ATP = O-phospho-L-seryl-[protein] + ADP + H(+)</text>
        <dbReference type="Rhea" id="RHEA:17989"/>
        <dbReference type="Rhea" id="RHEA-COMP:9863"/>
        <dbReference type="Rhea" id="RHEA-COMP:11604"/>
        <dbReference type="ChEBI" id="CHEBI:15378"/>
        <dbReference type="ChEBI" id="CHEBI:29999"/>
        <dbReference type="ChEBI" id="CHEBI:30616"/>
        <dbReference type="ChEBI" id="CHEBI:83421"/>
        <dbReference type="ChEBI" id="CHEBI:456216"/>
        <dbReference type="EC" id="2.7.11.1"/>
    </reaction>
</comment>
<evidence type="ECO:0000256" key="8">
    <source>
        <dbReference type="ARBA" id="ARBA00048679"/>
    </source>
</evidence>
<dbReference type="Gene3D" id="3.30.200.20">
    <property type="entry name" value="Phosphorylase Kinase, domain 1"/>
    <property type="match status" value="1"/>
</dbReference>
<dbReference type="PANTHER" id="PTHR24419:SF18">
    <property type="entry name" value="SERINE_THREONINE-PROTEIN KINASE HASPIN"/>
    <property type="match status" value="1"/>
</dbReference>
<evidence type="ECO:0000256" key="6">
    <source>
        <dbReference type="ARBA" id="ARBA00022840"/>
    </source>
</evidence>
<dbReference type="GO" id="GO:0000278">
    <property type="term" value="P:mitotic cell cycle"/>
    <property type="evidence" value="ECO:0007669"/>
    <property type="project" value="TreeGrafter"/>
</dbReference>
<dbReference type="Proteomes" id="UP000002762">
    <property type="component" value="Unassembled WGS sequence"/>
</dbReference>
<gene>
    <name evidence="12" type="ORF">BBA_01057</name>
</gene>
<evidence type="ECO:0000256" key="3">
    <source>
        <dbReference type="ARBA" id="ARBA00022679"/>
    </source>
</evidence>
<reference evidence="12 13" key="1">
    <citation type="journal article" date="2012" name="Sci. Rep.">
        <title>Genomic perspectives on the evolution of fungal entomopathogenicity in Beauveria bassiana.</title>
        <authorList>
            <person name="Xiao G."/>
            <person name="Ying S.H."/>
            <person name="Zheng P."/>
            <person name="Wang Z.L."/>
            <person name="Zhang S."/>
            <person name="Xie X.Q."/>
            <person name="Shang Y."/>
            <person name="St Leger R.J."/>
            <person name="Zhao G.P."/>
            <person name="Wang C."/>
            <person name="Feng M.G."/>
        </authorList>
    </citation>
    <scope>NUCLEOTIDE SEQUENCE [LARGE SCALE GENOMIC DNA]</scope>
    <source>
        <strain evidence="12 13">ARSEF 2860</strain>
    </source>
</reference>
<dbReference type="SMART" id="SM01331">
    <property type="entry name" value="DUF3635"/>
    <property type="match status" value="1"/>
</dbReference>
<dbReference type="GO" id="GO:0005634">
    <property type="term" value="C:nucleus"/>
    <property type="evidence" value="ECO:0007669"/>
    <property type="project" value="TreeGrafter"/>
</dbReference>
<feature type="compositionally biased region" description="Acidic residues" evidence="10">
    <location>
        <begin position="102"/>
        <end position="120"/>
    </location>
</feature>
<dbReference type="GO" id="GO:0005737">
    <property type="term" value="C:cytoplasm"/>
    <property type="evidence" value="ECO:0007669"/>
    <property type="project" value="TreeGrafter"/>
</dbReference>
<evidence type="ECO:0000313" key="12">
    <source>
        <dbReference type="EMBL" id="EJP70188.1"/>
    </source>
</evidence>
<sequence>MARKATYGKRSKASKAERLFAELPQSPMRKPPTNKAANQPKEPEPATVRDLTERLSEIRIQDKSDTEHSKVPRLSRKESEKVIYEEPSVADEHEDNTPQCSDTEENLASEDEPEYEEESSAETTLRILTWEDVCPYGDRIEKIAEASYAEVYRVTNDRGTSIIKVIRLNSPIKAKTKMQERAKLVDEEPHSEEDINGELQISEWLADIPGFVVYKERYVVQGKATRQLLETHQVFQRRMKRQDPGRAQFYPSPSRYLDDTRFLVVELGDAGIALEDWKLTTESQLWDIFFLVAVALARAEDLAMFEHRDLHEGNLCIRQAHEPSERPCRSDGPCYGYSGLDITILDYGLSRAEDLSIDYATPVSNDLEKDLSFFTSTHAPQCNVYRQMRSFLLRADRVCLPPAEHTTPYAKGIDGPISWDVFAPYSNVLWLAYLYSYLVSNFKGDKKALQNFRSTTQELWKYLDPNARDDVPCFSCAADVVCFGVEAGWIADSQLAGSGHSIIEREESIIMSRDDEEDEAVSPRRLPRRSQYRQKAKNLLRKQQIKSQQDWHHAKKVLPDLEKQEYLYSWFLVGTRSFYYEIEETLSYPSHDRLALLPVADVLNHANAGCSVAFSTEAYDITADRAYQAGEEVYTSYGAHSNDFLLAEYGFVLPDNPWDQLCLDKVLLAKLPPQHMTALSERDLLGDFMLRADLPPGDRTWVAMRGLASGGGVPEWDDWMHGKEDADGALAKAREMLPGFLAEFRGDVEDYRRRITELRDDANAAKMDMLLQRWNQLDDLARINRGRIHDLYTQHEE</sequence>
<dbReference type="RefSeq" id="XP_008594376.1">
    <property type="nucleotide sequence ID" value="XM_008596154.1"/>
</dbReference>
<evidence type="ECO:0000256" key="4">
    <source>
        <dbReference type="ARBA" id="ARBA00022741"/>
    </source>
</evidence>
<dbReference type="SUPFAM" id="SSF56112">
    <property type="entry name" value="Protein kinase-like (PK-like)"/>
    <property type="match status" value="1"/>
</dbReference>
<keyword evidence="6" id="KW-0067">ATP-binding</keyword>
<proteinExistence type="predicted"/>
<dbReference type="EC" id="2.7.11.1" evidence="1"/>
<dbReference type="EMBL" id="JH725151">
    <property type="protein sequence ID" value="EJP70188.1"/>
    <property type="molecule type" value="Genomic_DNA"/>
</dbReference>
<dbReference type="InParanoid" id="J5K128"/>
<keyword evidence="13" id="KW-1185">Reference proteome</keyword>
<dbReference type="Gene3D" id="3.90.1410.10">
    <property type="entry name" value="set domain protein methyltransferase, domain 1"/>
    <property type="match status" value="1"/>
</dbReference>
<evidence type="ECO:0000256" key="5">
    <source>
        <dbReference type="ARBA" id="ARBA00022777"/>
    </source>
</evidence>
<keyword evidence="3" id="KW-0808">Transferase</keyword>
<dbReference type="InterPro" id="IPR024604">
    <property type="entry name" value="GSG2_C"/>
</dbReference>
<dbReference type="SUPFAM" id="SSF82199">
    <property type="entry name" value="SET domain"/>
    <property type="match status" value="1"/>
</dbReference>
<feature type="region of interest" description="Disordered" evidence="10">
    <location>
        <begin position="1"/>
        <end position="122"/>
    </location>
</feature>
<evidence type="ECO:0000256" key="1">
    <source>
        <dbReference type="ARBA" id="ARBA00012513"/>
    </source>
</evidence>
<feature type="coiled-coil region" evidence="9">
    <location>
        <begin position="741"/>
        <end position="768"/>
    </location>
</feature>
<evidence type="ECO:0000256" key="7">
    <source>
        <dbReference type="ARBA" id="ARBA00047899"/>
    </source>
</evidence>
<keyword evidence="2" id="KW-0723">Serine/threonine-protein kinase</keyword>
<evidence type="ECO:0000256" key="9">
    <source>
        <dbReference type="SAM" id="Coils"/>
    </source>
</evidence>
<protein>
    <recommendedName>
        <fullName evidence="1">non-specific serine/threonine protein kinase</fullName>
        <ecNumber evidence="1">2.7.11.1</ecNumber>
    </recommendedName>
</protein>
<dbReference type="Pfam" id="PF12330">
    <property type="entry name" value="Haspin_kinase"/>
    <property type="match status" value="1"/>
</dbReference>
<keyword evidence="9" id="KW-0175">Coiled coil</keyword>
<comment type="catalytic activity">
    <reaction evidence="7">
        <text>L-threonyl-[protein] + ATP = O-phospho-L-threonyl-[protein] + ADP + H(+)</text>
        <dbReference type="Rhea" id="RHEA:46608"/>
        <dbReference type="Rhea" id="RHEA-COMP:11060"/>
        <dbReference type="Rhea" id="RHEA-COMP:11605"/>
        <dbReference type="ChEBI" id="CHEBI:15378"/>
        <dbReference type="ChEBI" id="CHEBI:30013"/>
        <dbReference type="ChEBI" id="CHEBI:30616"/>
        <dbReference type="ChEBI" id="CHEBI:61977"/>
        <dbReference type="ChEBI" id="CHEBI:456216"/>
        <dbReference type="EC" id="2.7.11.1"/>
    </reaction>
</comment>
<dbReference type="GO" id="GO:0005524">
    <property type="term" value="F:ATP binding"/>
    <property type="evidence" value="ECO:0007669"/>
    <property type="project" value="UniProtKB-KW"/>
</dbReference>
<feature type="compositionally biased region" description="Basic residues" evidence="10">
    <location>
        <begin position="1"/>
        <end position="13"/>
    </location>
</feature>
<dbReference type="STRING" id="655819.J5K128"/>
<feature type="compositionally biased region" description="Basic and acidic residues" evidence="10">
    <location>
        <begin position="50"/>
        <end position="84"/>
    </location>
</feature>
<dbReference type="GO" id="GO:0035556">
    <property type="term" value="P:intracellular signal transduction"/>
    <property type="evidence" value="ECO:0007669"/>
    <property type="project" value="TreeGrafter"/>
</dbReference>
<accession>J5K128</accession>
<organism evidence="12 13">
    <name type="scientific">Beauveria bassiana (strain ARSEF 2860)</name>
    <name type="common">White muscardine disease fungus</name>
    <name type="synonym">Tritirachium shiotae</name>
    <dbReference type="NCBI Taxonomy" id="655819"/>
    <lineage>
        <taxon>Eukaryota</taxon>
        <taxon>Fungi</taxon>
        <taxon>Dikarya</taxon>
        <taxon>Ascomycota</taxon>
        <taxon>Pezizomycotina</taxon>
        <taxon>Sordariomycetes</taxon>
        <taxon>Hypocreomycetidae</taxon>
        <taxon>Hypocreales</taxon>
        <taxon>Cordycipitaceae</taxon>
        <taxon>Beauveria</taxon>
    </lineage>
</organism>
<keyword evidence="4" id="KW-0547">Nucleotide-binding</keyword>
<dbReference type="Gene3D" id="1.10.510.10">
    <property type="entry name" value="Transferase(Phosphotransferase) domain 1"/>
    <property type="match status" value="1"/>
</dbReference>
<dbReference type="InterPro" id="IPR046341">
    <property type="entry name" value="SET_dom_sf"/>
</dbReference>
<dbReference type="GeneID" id="19884069"/>
<dbReference type="AlphaFoldDB" id="J5K128"/>
<keyword evidence="5" id="KW-0418">Kinase</keyword>
<evidence type="ECO:0000256" key="2">
    <source>
        <dbReference type="ARBA" id="ARBA00022527"/>
    </source>
</evidence>
<dbReference type="GO" id="GO:0072354">
    <property type="term" value="F:histone H3T3 kinase activity"/>
    <property type="evidence" value="ECO:0007669"/>
    <property type="project" value="TreeGrafter"/>
</dbReference>
<feature type="domain" description="Serine/threonine-protein kinase haspin C-terminal" evidence="11">
    <location>
        <begin position="371"/>
        <end position="478"/>
    </location>
</feature>
<dbReference type="OrthoDB" id="21018at2759"/>
<name>J5K128_BEAB2</name>
<dbReference type="PANTHER" id="PTHR24419">
    <property type="entry name" value="INTERLEUKIN-1 RECEPTOR-ASSOCIATED KINASE"/>
    <property type="match status" value="1"/>
</dbReference>
<evidence type="ECO:0000256" key="10">
    <source>
        <dbReference type="SAM" id="MobiDB-lite"/>
    </source>
</evidence>
<dbReference type="InterPro" id="IPR011009">
    <property type="entry name" value="Kinase-like_dom_sf"/>
</dbReference>
<dbReference type="HOGENOM" id="CLU_019103_2_0_1"/>